<dbReference type="EMBL" id="ML975244">
    <property type="protein sequence ID" value="KAF1839620.1"/>
    <property type="molecule type" value="Genomic_DNA"/>
</dbReference>
<dbReference type="Gene3D" id="3.30.710.10">
    <property type="entry name" value="Potassium Channel Kv1.1, Chain A"/>
    <property type="match status" value="1"/>
</dbReference>
<gene>
    <name evidence="1" type="ORF">BDW02DRAFT_2665</name>
</gene>
<keyword evidence="2" id="KW-1185">Reference proteome</keyword>
<dbReference type="AlphaFoldDB" id="A0A6A5KTV2"/>
<proteinExistence type="predicted"/>
<organism evidence="1 2">
    <name type="scientific">Decorospora gaudefroyi</name>
    <dbReference type="NCBI Taxonomy" id="184978"/>
    <lineage>
        <taxon>Eukaryota</taxon>
        <taxon>Fungi</taxon>
        <taxon>Dikarya</taxon>
        <taxon>Ascomycota</taxon>
        <taxon>Pezizomycotina</taxon>
        <taxon>Dothideomycetes</taxon>
        <taxon>Pleosporomycetidae</taxon>
        <taxon>Pleosporales</taxon>
        <taxon>Pleosporineae</taxon>
        <taxon>Pleosporaceae</taxon>
        <taxon>Decorospora</taxon>
    </lineage>
</organism>
<evidence type="ECO:0008006" key="3">
    <source>
        <dbReference type="Google" id="ProtNLM"/>
    </source>
</evidence>
<dbReference type="InterPro" id="IPR011333">
    <property type="entry name" value="SKP1/BTB/POZ_sf"/>
</dbReference>
<reference evidence="1" key="1">
    <citation type="submission" date="2020-01" db="EMBL/GenBank/DDBJ databases">
        <authorList>
            <consortium name="DOE Joint Genome Institute"/>
            <person name="Haridas S."/>
            <person name="Albert R."/>
            <person name="Binder M."/>
            <person name="Bloem J."/>
            <person name="Labutti K."/>
            <person name="Salamov A."/>
            <person name="Andreopoulos B."/>
            <person name="Baker S.E."/>
            <person name="Barry K."/>
            <person name="Bills G."/>
            <person name="Bluhm B.H."/>
            <person name="Cannon C."/>
            <person name="Castanera R."/>
            <person name="Culley D.E."/>
            <person name="Daum C."/>
            <person name="Ezra D."/>
            <person name="Gonzalez J.B."/>
            <person name="Henrissat B."/>
            <person name="Kuo A."/>
            <person name="Liang C."/>
            <person name="Lipzen A."/>
            <person name="Lutzoni F."/>
            <person name="Magnuson J."/>
            <person name="Mondo S."/>
            <person name="Nolan M."/>
            <person name="Ohm R."/>
            <person name="Pangilinan J."/>
            <person name="Park H.-J."/>
            <person name="Ramirez L."/>
            <person name="Alfaro M."/>
            <person name="Sun H."/>
            <person name="Tritt A."/>
            <person name="Yoshinaga Y."/>
            <person name="Zwiers L.-H."/>
            <person name="Turgeon B.G."/>
            <person name="Goodwin S.B."/>
            <person name="Spatafora J.W."/>
            <person name="Crous P.W."/>
            <person name="Grigoriev I.V."/>
        </authorList>
    </citation>
    <scope>NUCLEOTIDE SEQUENCE</scope>
    <source>
        <strain evidence="1">P77</strain>
    </source>
</reference>
<dbReference type="Proteomes" id="UP000800040">
    <property type="component" value="Unassembled WGS sequence"/>
</dbReference>
<accession>A0A6A5KTV2</accession>
<evidence type="ECO:0000313" key="1">
    <source>
        <dbReference type="EMBL" id="KAF1839620.1"/>
    </source>
</evidence>
<evidence type="ECO:0000313" key="2">
    <source>
        <dbReference type="Proteomes" id="UP000800040"/>
    </source>
</evidence>
<sequence>MPKMRKLTRHICRDTNVTNYSDEVIRVLVGDPSSGLQRKTYLLHDSILSSGSRFFRDMLSQPQKRLIGEATEALCDEYEFPHRTIELNEDDDLFGRYVSLVYFDTIPIGDEPDCKWKQDQIVARDVAIHARYSKLFDMFMLCERLRDRQAKNKIIDAITRQSLLYYKPSPSSDPKFLVDSVETDGNPGGWCKVFPLQEEVKYIYQRTSSESMRRLLVDMWAYSPAYSY</sequence>
<name>A0A6A5KTV2_9PLEO</name>
<dbReference type="OrthoDB" id="1022638at2759"/>
<protein>
    <recommendedName>
        <fullName evidence="3">BTB domain-containing protein</fullName>
    </recommendedName>
</protein>